<dbReference type="CDD" id="cd04301">
    <property type="entry name" value="NAT_SF"/>
    <property type="match status" value="1"/>
</dbReference>
<organism evidence="2 3">
    <name type="scientific">Neotamlana laminarinivorans</name>
    <dbReference type="NCBI Taxonomy" id="2883124"/>
    <lineage>
        <taxon>Bacteria</taxon>
        <taxon>Pseudomonadati</taxon>
        <taxon>Bacteroidota</taxon>
        <taxon>Flavobacteriia</taxon>
        <taxon>Flavobacteriales</taxon>
        <taxon>Flavobacteriaceae</taxon>
        <taxon>Neotamlana</taxon>
    </lineage>
</organism>
<proteinExistence type="predicted"/>
<protein>
    <submittedName>
        <fullName evidence="2">GNAT family N-acetyltransferase</fullName>
    </submittedName>
</protein>
<accession>A0A9X1I182</accession>
<dbReference type="InterPro" id="IPR000182">
    <property type="entry name" value="GNAT_dom"/>
</dbReference>
<dbReference type="RefSeq" id="WP_226542212.1">
    <property type="nucleotide sequence ID" value="NZ_JAJAPW010000002.1"/>
</dbReference>
<sequence>MNTANYFTELKKGEFQIIEELLINSGLIGEEFVAVESKTISKLRNLFNRNRLKVFVCYQNNVIVSFCVIIVKSNLHVKTKYDWHIAYFYTNKSFRRQGIGYKMLTHVFNFLVKTKAGVLSLYTNVDNYPAIALYLKFGFVESKYLGNYNCYTISLSD</sequence>
<dbReference type="AlphaFoldDB" id="A0A9X1I182"/>
<dbReference type="SUPFAM" id="SSF55729">
    <property type="entry name" value="Acyl-CoA N-acyltransferases (Nat)"/>
    <property type="match status" value="1"/>
</dbReference>
<feature type="domain" description="N-acetyltransferase" evidence="1">
    <location>
        <begin position="1"/>
        <end position="157"/>
    </location>
</feature>
<dbReference type="Pfam" id="PF00583">
    <property type="entry name" value="Acetyltransf_1"/>
    <property type="match status" value="1"/>
</dbReference>
<comment type="caution">
    <text evidence="2">The sequence shown here is derived from an EMBL/GenBank/DDBJ whole genome shotgun (WGS) entry which is preliminary data.</text>
</comment>
<evidence type="ECO:0000259" key="1">
    <source>
        <dbReference type="PROSITE" id="PS51186"/>
    </source>
</evidence>
<dbReference type="InterPro" id="IPR016181">
    <property type="entry name" value="Acyl_CoA_acyltransferase"/>
</dbReference>
<evidence type="ECO:0000313" key="3">
    <source>
        <dbReference type="Proteomes" id="UP001139199"/>
    </source>
</evidence>
<keyword evidence="3" id="KW-1185">Reference proteome</keyword>
<dbReference type="GO" id="GO:0016747">
    <property type="term" value="F:acyltransferase activity, transferring groups other than amino-acyl groups"/>
    <property type="evidence" value="ECO:0007669"/>
    <property type="project" value="InterPro"/>
</dbReference>
<reference evidence="2" key="1">
    <citation type="submission" date="2021-10" db="EMBL/GenBank/DDBJ databases">
        <title>Tamlana sargassums sp. nov., and Tamlana laminarinivorans sp. nov., two new bacteria isolated from the brown alga.</title>
        <authorList>
            <person name="Li J."/>
        </authorList>
    </citation>
    <scope>NUCLEOTIDE SEQUENCE</scope>
    <source>
        <strain evidence="2">PT2-4</strain>
    </source>
</reference>
<dbReference type="Proteomes" id="UP001139199">
    <property type="component" value="Unassembled WGS sequence"/>
</dbReference>
<name>A0A9X1I182_9FLAO</name>
<evidence type="ECO:0000313" key="2">
    <source>
        <dbReference type="EMBL" id="MCB4798382.1"/>
    </source>
</evidence>
<gene>
    <name evidence="2" type="ORF">LG649_05980</name>
</gene>
<dbReference type="Gene3D" id="3.40.630.30">
    <property type="match status" value="1"/>
</dbReference>
<dbReference type="EMBL" id="JAJAPW010000002">
    <property type="protein sequence ID" value="MCB4798382.1"/>
    <property type="molecule type" value="Genomic_DNA"/>
</dbReference>
<dbReference type="PROSITE" id="PS51186">
    <property type="entry name" value="GNAT"/>
    <property type="match status" value="1"/>
</dbReference>